<dbReference type="PANTHER" id="PTHR43682">
    <property type="entry name" value="LACTATE UTILIZATION PROTEIN C"/>
    <property type="match status" value="1"/>
</dbReference>
<dbReference type="SUPFAM" id="SSF100950">
    <property type="entry name" value="NagB/RpiA/CoA transferase-like"/>
    <property type="match status" value="1"/>
</dbReference>
<dbReference type="Gene3D" id="3.40.50.10420">
    <property type="entry name" value="NagB/RpiA/CoA transferase-like"/>
    <property type="match status" value="1"/>
</dbReference>
<dbReference type="InterPro" id="IPR024185">
    <property type="entry name" value="FTHF_cligase-like_sf"/>
</dbReference>
<comment type="function">
    <text evidence="1">Is involved in L-lactate degradation and allows cells to grow with lactate as the sole carbon source.</text>
</comment>
<organism evidence="3 4">
    <name type="scientific">Gracilibacillus xinjiangensis</name>
    <dbReference type="NCBI Taxonomy" id="1193282"/>
    <lineage>
        <taxon>Bacteria</taxon>
        <taxon>Bacillati</taxon>
        <taxon>Bacillota</taxon>
        <taxon>Bacilli</taxon>
        <taxon>Bacillales</taxon>
        <taxon>Bacillaceae</taxon>
        <taxon>Gracilibacillus</taxon>
    </lineage>
</organism>
<dbReference type="PANTHER" id="PTHR43682:SF1">
    <property type="entry name" value="LACTATE UTILIZATION PROTEIN C"/>
    <property type="match status" value="1"/>
</dbReference>
<sequence>MKGEILNRDRFLTNIRSKIGGLSADQPVEKPVWTVSPQKKVLRDFTKDQLVGILEAQCDQIHTDFFQTTSQQLVKVLDDVLKKYEAKSIIYSNDSRYKEYRLDEYLHTADDDRKTFKWDQHDRDSSVSFAEKADVGITFSDVTLAESGTIVLFNGEGQGRSVSLLPKDYIAIVPKSTIVPRMTQATQYIHEMVEKGEDIASCINFITGPSNSADIEMNLVVGVHGPIRAAYIIVQDK</sequence>
<evidence type="ECO:0000259" key="2">
    <source>
        <dbReference type="Pfam" id="PF02589"/>
    </source>
</evidence>
<dbReference type="RefSeq" id="WP_390253111.1">
    <property type="nucleotide sequence ID" value="NZ_JBHSDT010000008.1"/>
</dbReference>
<dbReference type="Pfam" id="PF02589">
    <property type="entry name" value="LUD_dom"/>
    <property type="match status" value="1"/>
</dbReference>
<dbReference type="HAMAP" id="MF_02104">
    <property type="entry name" value="LutC"/>
    <property type="match status" value="1"/>
</dbReference>
<comment type="similarity">
    <text evidence="1">Belongs to the LutC/YkgG family.</text>
</comment>
<gene>
    <name evidence="1" type="primary">lutC</name>
    <name evidence="3" type="ORF">ACFOY7_15335</name>
</gene>
<evidence type="ECO:0000256" key="1">
    <source>
        <dbReference type="HAMAP-Rule" id="MF_02104"/>
    </source>
</evidence>
<dbReference type="InterPro" id="IPR003741">
    <property type="entry name" value="LUD_dom"/>
</dbReference>
<dbReference type="EMBL" id="JBHSDT010000008">
    <property type="protein sequence ID" value="MFC4404441.1"/>
    <property type="molecule type" value="Genomic_DNA"/>
</dbReference>
<reference evidence="4" key="1">
    <citation type="journal article" date="2019" name="Int. J. Syst. Evol. Microbiol.">
        <title>The Global Catalogue of Microorganisms (GCM) 10K type strain sequencing project: providing services to taxonomists for standard genome sequencing and annotation.</title>
        <authorList>
            <consortium name="The Broad Institute Genomics Platform"/>
            <consortium name="The Broad Institute Genome Sequencing Center for Infectious Disease"/>
            <person name="Wu L."/>
            <person name="Ma J."/>
        </authorList>
    </citation>
    <scope>NUCLEOTIDE SEQUENCE [LARGE SCALE GENOMIC DNA]</scope>
    <source>
        <strain evidence="4">CCUG 37865</strain>
    </source>
</reference>
<dbReference type="InterPro" id="IPR022823">
    <property type="entry name" value="LutC"/>
</dbReference>
<evidence type="ECO:0000313" key="3">
    <source>
        <dbReference type="EMBL" id="MFC4404441.1"/>
    </source>
</evidence>
<comment type="caution">
    <text evidence="3">The sequence shown here is derived from an EMBL/GenBank/DDBJ whole genome shotgun (WGS) entry which is preliminary data.</text>
</comment>
<name>A0ABV8X1X2_9BACI</name>
<dbReference type="InterPro" id="IPR037171">
    <property type="entry name" value="NagB/RpiA_transferase-like"/>
</dbReference>
<keyword evidence="4" id="KW-1185">Reference proteome</keyword>
<feature type="domain" description="LUD" evidence="2">
    <location>
        <begin position="55"/>
        <end position="234"/>
    </location>
</feature>
<evidence type="ECO:0000313" key="4">
    <source>
        <dbReference type="Proteomes" id="UP001595882"/>
    </source>
</evidence>
<proteinExistence type="inferred from homology"/>
<protein>
    <recommendedName>
        <fullName evidence="1">Lactate utilization protein C</fullName>
    </recommendedName>
</protein>
<dbReference type="Proteomes" id="UP001595882">
    <property type="component" value="Unassembled WGS sequence"/>
</dbReference>
<accession>A0ABV8X1X2</accession>